<protein>
    <submittedName>
        <fullName evidence="2">Uncharacterized protein</fullName>
    </submittedName>
</protein>
<reference evidence="2 3" key="1">
    <citation type="journal article" date="2016" name="Nat. Commun.">
        <title>Thousands of microbial genomes shed light on interconnected biogeochemical processes in an aquifer system.</title>
        <authorList>
            <person name="Anantharaman K."/>
            <person name="Brown C.T."/>
            <person name="Hug L.A."/>
            <person name="Sharon I."/>
            <person name="Castelle C.J."/>
            <person name="Probst A.J."/>
            <person name="Thomas B.C."/>
            <person name="Singh A."/>
            <person name="Wilkins M.J."/>
            <person name="Karaoz U."/>
            <person name="Brodie E.L."/>
            <person name="Williams K.H."/>
            <person name="Hubbard S.S."/>
            <person name="Banfield J.F."/>
        </authorList>
    </citation>
    <scope>NUCLEOTIDE SEQUENCE [LARGE SCALE GENOMIC DNA]</scope>
</reference>
<evidence type="ECO:0000313" key="2">
    <source>
        <dbReference type="EMBL" id="OGZ06691.1"/>
    </source>
</evidence>
<evidence type="ECO:0000256" key="1">
    <source>
        <dbReference type="SAM" id="SignalP"/>
    </source>
</evidence>
<feature type="signal peptide" evidence="1">
    <location>
        <begin position="1"/>
        <end position="23"/>
    </location>
</feature>
<dbReference type="EMBL" id="MHLL01000078">
    <property type="protein sequence ID" value="OGZ06691.1"/>
    <property type="molecule type" value="Genomic_DNA"/>
</dbReference>
<organism evidence="2 3">
    <name type="scientific">Candidatus Lloydbacteria bacterium RIFCSPHIGHO2_02_FULL_50_13</name>
    <dbReference type="NCBI Taxonomy" id="1798661"/>
    <lineage>
        <taxon>Bacteria</taxon>
        <taxon>Candidatus Lloydiibacteriota</taxon>
    </lineage>
</organism>
<dbReference type="AlphaFoldDB" id="A0A1G2D1C9"/>
<proteinExistence type="predicted"/>
<name>A0A1G2D1C9_9BACT</name>
<dbReference type="Proteomes" id="UP000177996">
    <property type="component" value="Unassembled WGS sequence"/>
</dbReference>
<accession>A0A1G2D1C9</accession>
<sequence>MKRHMAFVATFFLFLYVPLCTNASEWFTGKQIPVLWHKNVEGEAFVDGKGVCNAFAPNTPIGLEKLGEQVQACFYGKTPKKKSMAPSEQASVLVSWQQIRTSDAPRLLKIIRPKDDTAYASPETIEGFFKKDQNGVCFVYVARDNFSILGHEVKHCFDGYFHAPVGYWYDVPANSSTK</sequence>
<keyword evidence="1" id="KW-0732">Signal</keyword>
<comment type="caution">
    <text evidence="2">The sequence shown here is derived from an EMBL/GenBank/DDBJ whole genome shotgun (WGS) entry which is preliminary data.</text>
</comment>
<feature type="chain" id="PRO_5009582441" evidence="1">
    <location>
        <begin position="24"/>
        <end position="178"/>
    </location>
</feature>
<gene>
    <name evidence="2" type="ORF">A3D65_02105</name>
</gene>
<evidence type="ECO:0000313" key="3">
    <source>
        <dbReference type="Proteomes" id="UP000177996"/>
    </source>
</evidence>